<proteinExistence type="predicted"/>
<keyword evidence="3" id="KW-1185">Reference proteome</keyword>
<protein>
    <recommendedName>
        <fullName evidence="1">F-box domain-containing protein</fullName>
    </recommendedName>
</protein>
<dbReference type="InterPro" id="IPR053197">
    <property type="entry name" value="F-box_SCFL_complex_component"/>
</dbReference>
<dbReference type="EMBL" id="CAJGYO010000010">
    <property type="protein sequence ID" value="CAD6257688.1"/>
    <property type="molecule type" value="Genomic_DNA"/>
</dbReference>
<dbReference type="SUPFAM" id="SSF81383">
    <property type="entry name" value="F-box domain"/>
    <property type="match status" value="1"/>
</dbReference>
<dbReference type="CDD" id="cd22160">
    <property type="entry name" value="F-box_AtFBL13-like"/>
    <property type="match status" value="1"/>
</dbReference>
<dbReference type="Gene3D" id="1.20.1280.50">
    <property type="match status" value="1"/>
</dbReference>
<accession>A0A811QEL3</accession>
<dbReference type="InterPro" id="IPR036047">
    <property type="entry name" value="F-box-like_dom_sf"/>
</dbReference>
<reference evidence="2" key="1">
    <citation type="submission" date="2020-10" db="EMBL/GenBank/DDBJ databases">
        <authorList>
            <person name="Han B."/>
            <person name="Lu T."/>
            <person name="Zhao Q."/>
            <person name="Huang X."/>
            <person name="Zhao Y."/>
        </authorList>
    </citation>
    <scope>NUCLEOTIDE SEQUENCE</scope>
</reference>
<dbReference type="InterPro" id="IPR001810">
    <property type="entry name" value="F-box_dom"/>
</dbReference>
<dbReference type="Pfam" id="PF00646">
    <property type="entry name" value="F-box"/>
    <property type="match status" value="1"/>
</dbReference>
<dbReference type="OrthoDB" id="683368at2759"/>
<evidence type="ECO:0000259" key="1">
    <source>
        <dbReference type="Pfam" id="PF00646"/>
    </source>
</evidence>
<dbReference type="PANTHER" id="PTHR34223:SF88">
    <property type="entry name" value="OS11G0200950 PROTEIN"/>
    <property type="match status" value="1"/>
</dbReference>
<dbReference type="Proteomes" id="UP000604825">
    <property type="component" value="Unassembled WGS sequence"/>
</dbReference>
<gene>
    <name evidence="2" type="ORF">NCGR_LOCUS41173</name>
</gene>
<dbReference type="PANTHER" id="PTHR34223">
    <property type="entry name" value="OS11G0201299 PROTEIN"/>
    <property type="match status" value="1"/>
</dbReference>
<comment type="caution">
    <text evidence="2">The sequence shown here is derived from an EMBL/GenBank/DDBJ whole genome shotgun (WGS) entry which is preliminary data.</text>
</comment>
<evidence type="ECO:0000313" key="2">
    <source>
        <dbReference type="EMBL" id="CAD6257688.1"/>
    </source>
</evidence>
<evidence type="ECO:0000313" key="3">
    <source>
        <dbReference type="Proteomes" id="UP000604825"/>
    </source>
</evidence>
<name>A0A811QEL3_9POAL</name>
<dbReference type="InterPro" id="IPR053781">
    <property type="entry name" value="F-box_AtFBL13-like"/>
</dbReference>
<sequence length="442" mass="51651">MPQEEVKVYHRCKIKKARDVGFDGYCGIDVLPDESLQHVLSFLLAREAVQTCVLARRWRHLWRSVPALRITSGPRWEWITQQEFDDLNTFVTNLLRERDLNAPLDVCELIINPFENVVKETEISKIRTWIQQALLCKAQTLRILFDEPDYSSLMLWHLPLVSHYLTTLELKCVRLGNGFLDFSSCLTLKNLRMNLCYIWSEKISSQSLKLLTIIHCWFRDHKRTRISAPNLVWLELSNHHRKTPILESMPSLVKAFVRLRDCLDHCGKEEFGGLCSKNDCINCVHNSEKHQGCVLLNGLSQAERLELVAGPGTFIFKRDLMWHPTFSKLKTLLLNEWCVSLDFCALICFLRHTPVLEKLILQLCQAPDNWVKPRGKYVPSKEPFASKKLRVIEVKCEKFDVRVHRISRILSIYNTYLEKVTIECSERCSECYSFQKNDDLLW</sequence>
<organism evidence="2 3">
    <name type="scientific">Miscanthus lutarioriparius</name>
    <dbReference type="NCBI Taxonomy" id="422564"/>
    <lineage>
        <taxon>Eukaryota</taxon>
        <taxon>Viridiplantae</taxon>
        <taxon>Streptophyta</taxon>
        <taxon>Embryophyta</taxon>
        <taxon>Tracheophyta</taxon>
        <taxon>Spermatophyta</taxon>
        <taxon>Magnoliopsida</taxon>
        <taxon>Liliopsida</taxon>
        <taxon>Poales</taxon>
        <taxon>Poaceae</taxon>
        <taxon>PACMAD clade</taxon>
        <taxon>Panicoideae</taxon>
        <taxon>Andropogonodae</taxon>
        <taxon>Andropogoneae</taxon>
        <taxon>Saccharinae</taxon>
        <taxon>Miscanthus</taxon>
    </lineage>
</organism>
<dbReference type="AlphaFoldDB" id="A0A811QEL3"/>
<feature type="domain" description="F-box" evidence="1">
    <location>
        <begin position="30"/>
        <end position="66"/>
    </location>
</feature>